<feature type="chain" id="PRO_5007389388" evidence="2">
    <location>
        <begin position="23"/>
        <end position="152"/>
    </location>
</feature>
<feature type="compositionally biased region" description="Low complexity" evidence="1">
    <location>
        <begin position="136"/>
        <end position="152"/>
    </location>
</feature>
<accession>A0A0A9WSJ8</accession>
<organism evidence="4">
    <name type="scientific">Lygus hesperus</name>
    <name type="common">Western plant bug</name>
    <dbReference type="NCBI Taxonomy" id="30085"/>
    <lineage>
        <taxon>Eukaryota</taxon>
        <taxon>Metazoa</taxon>
        <taxon>Ecdysozoa</taxon>
        <taxon>Arthropoda</taxon>
        <taxon>Hexapoda</taxon>
        <taxon>Insecta</taxon>
        <taxon>Pterygota</taxon>
        <taxon>Neoptera</taxon>
        <taxon>Paraneoptera</taxon>
        <taxon>Hemiptera</taxon>
        <taxon>Heteroptera</taxon>
        <taxon>Panheteroptera</taxon>
        <taxon>Cimicomorpha</taxon>
        <taxon>Miridae</taxon>
        <taxon>Mirini</taxon>
        <taxon>Lygus</taxon>
    </lineage>
</organism>
<feature type="signal peptide" evidence="2">
    <location>
        <begin position="1"/>
        <end position="22"/>
    </location>
</feature>
<name>A0A0A9WSJ8_LYGHE</name>
<evidence type="ECO:0000313" key="6">
    <source>
        <dbReference type="EMBL" id="JAG37413.1"/>
    </source>
</evidence>
<feature type="region of interest" description="Disordered" evidence="1">
    <location>
        <begin position="111"/>
        <end position="152"/>
    </location>
</feature>
<dbReference type="AlphaFoldDB" id="A0A0A9WSJ8"/>
<dbReference type="InterPro" id="IPR029052">
    <property type="entry name" value="Metallo-depent_PP-like"/>
</dbReference>
<dbReference type="PANTHER" id="PTHR45673">
    <property type="entry name" value="SERINE/THREONINE-PROTEIN PHOSPHATASE 2B CATALYTIC SUBUNIT 1-RELATED"/>
    <property type="match status" value="1"/>
</dbReference>
<dbReference type="EMBL" id="GBHO01032840">
    <property type="protein sequence ID" value="JAG10764.1"/>
    <property type="molecule type" value="Transcribed_RNA"/>
</dbReference>
<evidence type="ECO:0000313" key="4">
    <source>
        <dbReference type="EMBL" id="JAG10764.1"/>
    </source>
</evidence>
<feature type="compositionally biased region" description="Basic and acidic residues" evidence="1">
    <location>
        <begin position="115"/>
        <end position="125"/>
    </location>
</feature>
<evidence type="ECO:0000256" key="2">
    <source>
        <dbReference type="SAM" id="SignalP"/>
    </source>
</evidence>
<dbReference type="InterPro" id="IPR043360">
    <property type="entry name" value="PP2B"/>
</dbReference>
<sequence>MHFYPILSFSLFSIAMPWALRSTTPAKVIIKQKNANLRKEVIRNKIRAIGKMARVFSVLREESESVLQLKGLTPTGSLPLGALSGGKTSLKNALQGFSPNHKITSFAEAKGLDAINERMPPRKDAPPTPQSETEKAPPAAQTPTTTPAQANS</sequence>
<evidence type="ECO:0000313" key="3">
    <source>
        <dbReference type="EMBL" id="JAG10761.1"/>
    </source>
</evidence>
<proteinExistence type="predicted"/>
<evidence type="ECO:0000313" key="5">
    <source>
        <dbReference type="EMBL" id="JAG28862.1"/>
    </source>
</evidence>
<protein>
    <submittedName>
        <fullName evidence="4">Serine/threonine-protein phosphatase 2B catalytic subunit 3</fullName>
    </submittedName>
</protein>
<gene>
    <name evidence="4" type="primary">CanA-14F_2</name>
    <name evidence="6" type="synonym">CanA-14F_0</name>
    <name evidence="5" type="synonym">CanA-14F_1</name>
    <name evidence="3" type="synonym">CanA-14F_5</name>
    <name evidence="6" type="ORF">CM83_85147</name>
    <name evidence="5" type="ORF">CM83_85148</name>
    <name evidence="4" type="ORF">CM83_85149</name>
    <name evidence="3" type="ORF">CM83_85152</name>
</gene>
<reference evidence="4" key="1">
    <citation type="journal article" date="2014" name="PLoS ONE">
        <title>Transcriptome-Based Identification of ABC Transporters in the Western Tarnished Plant Bug Lygus hesperus.</title>
        <authorList>
            <person name="Hull J.J."/>
            <person name="Chaney K."/>
            <person name="Geib S.M."/>
            <person name="Fabrick J.A."/>
            <person name="Brent C.S."/>
            <person name="Walsh D."/>
            <person name="Lavine L.C."/>
        </authorList>
    </citation>
    <scope>NUCLEOTIDE SEQUENCE</scope>
</reference>
<reference evidence="4" key="2">
    <citation type="submission" date="2014-07" db="EMBL/GenBank/DDBJ databases">
        <authorList>
            <person name="Hull J."/>
        </authorList>
    </citation>
    <scope>NUCLEOTIDE SEQUENCE</scope>
</reference>
<dbReference type="EMBL" id="GBHO01006191">
    <property type="protein sequence ID" value="JAG37413.1"/>
    <property type="molecule type" value="Transcribed_RNA"/>
</dbReference>
<dbReference type="EMBL" id="GBHO01032843">
    <property type="protein sequence ID" value="JAG10761.1"/>
    <property type="molecule type" value="Transcribed_RNA"/>
</dbReference>
<dbReference type="GO" id="GO:0033192">
    <property type="term" value="F:calmodulin-dependent protein phosphatase activity"/>
    <property type="evidence" value="ECO:0007669"/>
    <property type="project" value="InterPro"/>
</dbReference>
<keyword evidence="2" id="KW-0732">Signal</keyword>
<dbReference type="SUPFAM" id="SSF56300">
    <property type="entry name" value="Metallo-dependent phosphatases"/>
    <property type="match status" value="1"/>
</dbReference>
<evidence type="ECO:0000256" key="1">
    <source>
        <dbReference type="SAM" id="MobiDB-lite"/>
    </source>
</evidence>
<dbReference type="GO" id="GO:0097720">
    <property type="term" value="P:calcineurin-mediated signaling"/>
    <property type="evidence" value="ECO:0007669"/>
    <property type="project" value="InterPro"/>
</dbReference>
<dbReference type="EMBL" id="GBHO01014742">
    <property type="protein sequence ID" value="JAG28862.1"/>
    <property type="molecule type" value="Transcribed_RNA"/>
</dbReference>